<dbReference type="PANTHER" id="PTHR10131">
    <property type="entry name" value="TNF RECEPTOR ASSOCIATED FACTOR"/>
    <property type="match status" value="1"/>
</dbReference>
<evidence type="ECO:0000256" key="3">
    <source>
        <dbReference type="ARBA" id="ARBA00022723"/>
    </source>
</evidence>
<evidence type="ECO:0000256" key="6">
    <source>
        <dbReference type="PROSITE-ProRule" id="PRU00175"/>
    </source>
</evidence>
<evidence type="ECO:0000256" key="4">
    <source>
        <dbReference type="ARBA" id="ARBA00022771"/>
    </source>
</evidence>
<dbReference type="InterPro" id="IPR017907">
    <property type="entry name" value="Znf_RING_CS"/>
</dbReference>
<dbReference type="SMART" id="SM00184">
    <property type="entry name" value="RING"/>
    <property type="match status" value="1"/>
</dbReference>
<protein>
    <recommendedName>
        <fullName evidence="10">RING-type E3 ubiquitin transferase</fullName>
    </recommendedName>
</protein>
<dbReference type="GO" id="GO:0008270">
    <property type="term" value="F:zinc ion binding"/>
    <property type="evidence" value="ECO:0007669"/>
    <property type="project" value="UniProtKB-KW"/>
</dbReference>
<evidence type="ECO:0000256" key="1">
    <source>
        <dbReference type="ARBA" id="ARBA00004496"/>
    </source>
</evidence>
<dbReference type="InterPro" id="IPR013083">
    <property type="entry name" value="Znf_RING/FYVE/PHD"/>
</dbReference>
<dbReference type="InterPro" id="IPR001841">
    <property type="entry name" value="Znf_RING"/>
</dbReference>
<proteinExistence type="predicted"/>
<evidence type="ECO:0008006" key="10">
    <source>
        <dbReference type="Google" id="ProtNLM"/>
    </source>
</evidence>
<evidence type="ECO:0000256" key="5">
    <source>
        <dbReference type="ARBA" id="ARBA00022833"/>
    </source>
</evidence>
<name>A0A7S4FSJ0_9EUGL</name>
<dbReference type="GO" id="GO:0005737">
    <property type="term" value="C:cytoplasm"/>
    <property type="evidence" value="ECO:0007669"/>
    <property type="project" value="UniProtKB-SubCell"/>
</dbReference>
<keyword evidence="3" id="KW-0479">Metal-binding</keyword>
<dbReference type="PROSITE" id="PS50144">
    <property type="entry name" value="MATH"/>
    <property type="match status" value="1"/>
</dbReference>
<dbReference type="Pfam" id="PF13923">
    <property type="entry name" value="zf-C3HC4_2"/>
    <property type="match status" value="1"/>
</dbReference>
<keyword evidence="2" id="KW-0963">Cytoplasm</keyword>
<evidence type="ECO:0000259" key="8">
    <source>
        <dbReference type="PROSITE" id="PS50144"/>
    </source>
</evidence>
<dbReference type="Pfam" id="PF22486">
    <property type="entry name" value="MATH_2"/>
    <property type="match status" value="1"/>
</dbReference>
<evidence type="ECO:0000259" key="7">
    <source>
        <dbReference type="PROSITE" id="PS50089"/>
    </source>
</evidence>
<dbReference type="PROSITE" id="PS50089">
    <property type="entry name" value="ZF_RING_2"/>
    <property type="match status" value="1"/>
</dbReference>
<dbReference type="AlphaFoldDB" id="A0A7S4FSJ0"/>
<evidence type="ECO:0000313" key="9">
    <source>
        <dbReference type="EMBL" id="CAE0810233.1"/>
    </source>
</evidence>
<dbReference type="SUPFAM" id="SSF57850">
    <property type="entry name" value="RING/U-box"/>
    <property type="match status" value="1"/>
</dbReference>
<accession>A0A7S4FSJ0</accession>
<comment type="subcellular location">
    <subcellularLocation>
        <location evidence="1">Cytoplasm</location>
    </subcellularLocation>
</comment>
<dbReference type="PANTHER" id="PTHR10131:SF94">
    <property type="entry name" value="TNF RECEPTOR-ASSOCIATED FACTOR 4"/>
    <property type="match status" value="1"/>
</dbReference>
<feature type="domain" description="MATH" evidence="8">
    <location>
        <begin position="186"/>
        <end position="300"/>
    </location>
</feature>
<organism evidence="9">
    <name type="scientific">Eutreptiella gymnastica</name>
    <dbReference type="NCBI Taxonomy" id="73025"/>
    <lineage>
        <taxon>Eukaryota</taxon>
        <taxon>Discoba</taxon>
        <taxon>Euglenozoa</taxon>
        <taxon>Euglenida</taxon>
        <taxon>Spirocuta</taxon>
        <taxon>Euglenophyceae</taxon>
        <taxon>Eutreptiales</taxon>
        <taxon>Eutreptiaceae</taxon>
        <taxon>Eutreptiella</taxon>
    </lineage>
</organism>
<feature type="domain" description="RING-type" evidence="7">
    <location>
        <begin position="36"/>
        <end position="75"/>
    </location>
</feature>
<keyword evidence="5" id="KW-0862">Zinc</keyword>
<dbReference type="Gene3D" id="3.30.40.10">
    <property type="entry name" value="Zinc/RING finger domain, C3HC4 (zinc finger)"/>
    <property type="match status" value="2"/>
</dbReference>
<dbReference type="InterPro" id="IPR008974">
    <property type="entry name" value="TRAF-like"/>
</dbReference>
<keyword evidence="4 6" id="KW-0863">Zinc-finger</keyword>
<dbReference type="InterPro" id="IPR002083">
    <property type="entry name" value="MATH/TRAF_dom"/>
</dbReference>
<dbReference type="SUPFAM" id="SSF49599">
    <property type="entry name" value="TRAF domain-like"/>
    <property type="match status" value="2"/>
</dbReference>
<gene>
    <name evidence="9" type="ORF">EGYM00163_LOCUS21367</name>
</gene>
<dbReference type="EMBL" id="HBJA01060417">
    <property type="protein sequence ID" value="CAE0810233.1"/>
    <property type="molecule type" value="Transcribed_RNA"/>
</dbReference>
<evidence type="ECO:0000256" key="2">
    <source>
        <dbReference type="ARBA" id="ARBA00022490"/>
    </source>
</evidence>
<reference evidence="9" key="1">
    <citation type="submission" date="2021-01" db="EMBL/GenBank/DDBJ databases">
        <authorList>
            <person name="Corre E."/>
            <person name="Pelletier E."/>
            <person name="Niang G."/>
            <person name="Scheremetjew M."/>
            <person name="Finn R."/>
            <person name="Kale V."/>
            <person name="Holt S."/>
            <person name="Cochrane G."/>
            <person name="Meng A."/>
            <person name="Brown T."/>
            <person name="Cohen L."/>
        </authorList>
    </citation>
    <scope>NUCLEOTIDE SEQUENCE</scope>
    <source>
        <strain evidence="9">CCMP1594</strain>
    </source>
</reference>
<dbReference type="CDD" id="cd00121">
    <property type="entry name" value="MATH"/>
    <property type="match status" value="1"/>
</dbReference>
<sequence>MASEGGRERGRDRAERDTIVQLDIPFCESVPEDLQCGICLNAARDAVVTEECGHLFCRSCISNALDRKKECPVDRTPLTHEQVRKDVRTQRKIQALSVWCYNKKGGCTWKGCLSDLEKHCEKCDFATVKCPFAAHGCDHVVFRKTLTDHIQNNVTSHLVLLCTSMSKLQEENIALQQELDIIQRSDERFIWVIPNFESKRGPVYSRKFTAKTLQWYLGVDFEGPDQHAGVYLFAEGHSRRVDFKLILFNLDPAKDKIHTVNDWSTEFKGKGWGPLKFINRTNLEDTGFLVNNCVRIGVEIESEPFE</sequence>
<dbReference type="Gene3D" id="2.60.210.10">
    <property type="entry name" value="Apoptosis, Tumor Necrosis Factor Receptor Associated Protein 2, Chain A"/>
    <property type="match status" value="1"/>
</dbReference>
<dbReference type="PROSITE" id="PS00518">
    <property type="entry name" value="ZF_RING_1"/>
    <property type="match status" value="1"/>
</dbReference>